<sequence>MQMDESTADYYQILGVAYTADTATIKRAYRQKISQHHPDRGADDAWASRLNIAYATLKDANTRQAYDAHLAKVQQRQWLNRRYSQLAGVGKQLQGRMMQTAQSVMAAWGRFERFYQQLPHLAGKQADIVCRIGLQTAYFGGKVSITTQQQRHEQAIELDLPSGLGAGEIVKVRYAEQLLRVRIWLDNPCVRLKGADVYYVVYLTAHQMMEGAKITLPAPLSLTLISPACLDCPADIVLTGRGLPTADGTGDLVVQLRQAT</sequence>
<dbReference type="Gene3D" id="1.10.287.110">
    <property type="entry name" value="DnaJ domain"/>
    <property type="match status" value="1"/>
</dbReference>
<keyword evidence="3" id="KW-0238">DNA-binding</keyword>
<proteinExistence type="predicted"/>
<dbReference type="Proteomes" id="UP000274100">
    <property type="component" value="Chromosome"/>
</dbReference>
<dbReference type="Pfam" id="PF00226">
    <property type="entry name" value="DnaJ"/>
    <property type="match status" value="1"/>
</dbReference>
<dbReference type="KEGG" id="mcun:NCTC10297_00425"/>
<evidence type="ECO:0000313" key="4">
    <source>
        <dbReference type="Proteomes" id="UP000274100"/>
    </source>
</evidence>
<evidence type="ECO:0000259" key="2">
    <source>
        <dbReference type="PROSITE" id="PS50076"/>
    </source>
</evidence>
<dbReference type="PRINTS" id="PR00625">
    <property type="entry name" value="JDOMAIN"/>
</dbReference>
<keyword evidence="1" id="KW-0143">Chaperone</keyword>
<dbReference type="CDD" id="cd06257">
    <property type="entry name" value="DnaJ"/>
    <property type="match status" value="1"/>
</dbReference>
<gene>
    <name evidence="3" type="primary">cbpA</name>
    <name evidence="3" type="ORF">NCTC10297_00425</name>
</gene>
<evidence type="ECO:0000313" key="3">
    <source>
        <dbReference type="EMBL" id="VEG12498.1"/>
    </source>
</evidence>
<accession>A0A448GUV9</accession>
<dbReference type="InterPro" id="IPR052763">
    <property type="entry name" value="DnaJ_C4"/>
</dbReference>
<dbReference type="AlphaFoldDB" id="A0A448GUV9"/>
<feature type="domain" description="J" evidence="2">
    <location>
        <begin position="9"/>
        <end position="70"/>
    </location>
</feature>
<organism evidence="3 4">
    <name type="scientific">Moraxella cuniculi</name>
    <dbReference type="NCBI Taxonomy" id="34061"/>
    <lineage>
        <taxon>Bacteria</taxon>
        <taxon>Pseudomonadati</taxon>
        <taxon>Pseudomonadota</taxon>
        <taxon>Gammaproteobacteria</taxon>
        <taxon>Moraxellales</taxon>
        <taxon>Moraxellaceae</taxon>
        <taxon>Moraxella</taxon>
    </lineage>
</organism>
<dbReference type="PANTHER" id="PTHR44825:SF1">
    <property type="entry name" value="DNAJ HOMOLOG SUBFAMILY C MEMBER 4"/>
    <property type="match status" value="1"/>
</dbReference>
<dbReference type="OrthoDB" id="9779889at2"/>
<dbReference type="PROSITE" id="PS50076">
    <property type="entry name" value="DNAJ_2"/>
    <property type="match status" value="1"/>
</dbReference>
<dbReference type="Gene3D" id="2.60.260.20">
    <property type="entry name" value="Urease metallochaperone UreE, N-terminal domain"/>
    <property type="match status" value="1"/>
</dbReference>
<dbReference type="GO" id="GO:0003677">
    <property type="term" value="F:DNA binding"/>
    <property type="evidence" value="ECO:0007669"/>
    <property type="project" value="UniProtKB-KW"/>
</dbReference>
<dbReference type="EMBL" id="LR134343">
    <property type="protein sequence ID" value="VEG12498.1"/>
    <property type="molecule type" value="Genomic_DNA"/>
</dbReference>
<dbReference type="InterPro" id="IPR036869">
    <property type="entry name" value="J_dom_sf"/>
</dbReference>
<dbReference type="PANTHER" id="PTHR44825">
    <property type="match status" value="1"/>
</dbReference>
<dbReference type="SUPFAM" id="SSF46565">
    <property type="entry name" value="Chaperone J-domain"/>
    <property type="match status" value="1"/>
</dbReference>
<dbReference type="InterPro" id="IPR001623">
    <property type="entry name" value="DnaJ_domain"/>
</dbReference>
<reference evidence="3 4" key="1">
    <citation type="submission" date="2018-12" db="EMBL/GenBank/DDBJ databases">
        <authorList>
            <consortium name="Pathogen Informatics"/>
        </authorList>
    </citation>
    <scope>NUCLEOTIDE SEQUENCE [LARGE SCALE GENOMIC DNA]</scope>
    <source>
        <strain evidence="3 4">NCTC10297</strain>
    </source>
</reference>
<evidence type="ECO:0000256" key="1">
    <source>
        <dbReference type="ARBA" id="ARBA00023186"/>
    </source>
</evidence>
<dbReference type="SMART" id="SM00271">
    <property type="entry name" value="DnaJ"/>
    <property type="match status" value="1"/>
</dbReference>
<protein>
    <submittedName>
        <fullName evidence="3">Curved DNA-binding protein</fullName>
    </submittedName>
</protein>
<name>A0A448GUV9_9GAMM</name>